<gene>
    <name evidence="2" type="ORF">H310_10402</name>
</gene>
<dbReference type="AlphaFoldDB" id="A0A024TS78"/>
<dbReference type="STRING" id="157072.A0A024TS78"/>
<feature type="region of interest" description="Disordered" evidence="1">
    <location>
        <begin position="1"/>
        <end position="27"/>
    </location>
</feature>
<proteinExistence type="predicted"/>
<evidence type="ECO:0000256" key="1">
    <source>
        <dbReference type="SAM" id="MobiDB-lite"/>
    </source>
</evidence>
<sequence length="264" mass="28721">MAQCSAGNSCANPSVPSDQRSDSNASSPCASHLESVLWANGRPVPLCANWNTVREPRTRRPPSPFFKSPLPPYTVMAPSTPVASESPRCLFNDCTHPAALPSLKCAFHKGRGKCKRPDCHNQVYARQLCVRHGGKKICIEPHCTAHARGNAYCLKHGGVAKRRTCEVDGCVKLAHANHKCVAHGGGRYCKSPGCTFHARFAGLCLQCNSDLAPLDRRSALLLPLDDIDFSILQVLAVELTAIQGHVPVVKAWKRDDQVRNIVQT</sequence>
<reference evidence="2" key="1">
    <citation type="submission" date="2013-12" db="EMBL/GenBank/DDBJ databases">
        <title>The Genome Sequence of Aphanomyces invadans NJM9701.</title>
        <authorList>
            <consortium name="The Broad Institute Genomics Platform"/>
            <person name="Russ C."/>
            <person name="Tyler B."/>
            <person name="van West P."/>
            <person name="Dieguez-Uribeondo J."/>
            <person name="Young S.K."/>
            <person name="Zeng Q."/>
            <person name="Gargeya S."/>
            <person name="Fitzgerald M."/>
            <person name="Abouelleil A."/>
            <person name="Alvarado L."/>
            <person name="Chapman S.B."/>
            <person name="Gainer-Dewar J."/>
            <person name="Goldberg J."/>
            <person name="Griggs A."/>
            <person name="Gujja S."/>
            <person name="Hansen M."/>
            <person name="Howarth C."/>
            <person name="Imamovic A."/>
            <person name="Ireland A."/>
            <person name="Larimer J."/>
            <person name="McCowan C."/>
            <person name="Murphy C."/>
            <person name="Pearson M."/>
            <person name="Poon T.W."/>
            <person name="Priest M."/>
            <person name="Roberts A."/>
            <person name="Saif S."/>
            <person name="Shea T."/>
            <person name="Sykes S."/>
            <person name="Wortman J."/>
            <person name="Nusbaum C."/>
            <person name="Birren B."/>
        </authorList>
    </citation>
    <scope>NUCLEOTIDE SEQUENCE [LARGE SCALE GENOMIC DNA]</scope>
    <source>
        <strain evidence="2">NJM9701</strain>
    </source>
</reference>
<accession>A0A024TS78</accession>
<protein>
    <submittedName>
        <fullName evidence="2">Uncharacterized protein</fullName>
    </submittedName>
</protein>
<dbReference type="GeneID" id="20087452"/>
<organism evidence="2">
    <name type="scientific">Aphanomyces invadans</name>
    <dbReference type="NCBI Taxonomy" id="157072"/>
    <lineage>
        <taxon>Eukaryota</taxon>
        <taxon>Sar</taxon>
        <taxon>Stramenopiles</taxon>
        <taxon>Oomycota</taxon>
        <taxon>Saprolegniomycetes</taxon>
        <taxon>Saprolegniales</taxon>
        <taxon>Verrucalvaceae</taxon>
        <taxon>Aphanomyces</taxon>
    </lineage>
</organism>
<dbReference type="eggNOG" id="ENOG502QTGB">
    <property type="taxonomic scope" value="Eukaryota"/>
</dbReference>
<dbReference type="PANTHER" id="PTHR31827:SF1">
    <property type="entry name" value="EMB|CAB89363.1"/>
    <property type="match status" value="1"/>
</dbReference>
<dbReference type="EMBL" id="KI913977">
    <property type="protein sequence ID" value="ETV96212.1"/>
    <property type="molecule type" value="Genomic_DNA"/>
</dbReference>
<dbReference type="PANTHER" id="PTHR31827">
    <property type="entry name" value="EMB|CAB89363.1"/>
    <property type="match status" value="1"/>
</dbReference>
<evidence type="ECO:0000313" key="2">
    <source>
        <dbReference type="EMBL" id="ETV96212.1"/>
    </source>
</evidence>
<name>A0A024TS78_9STRA</name>
<dbReference type="RefSeq" id="XP_008875004.1">
    <property type="nucleotide sequence ID" value="XM_008876782.1"/>
</dbReference>
<dbReference type="OrthoDB" id="69459at2759"/>
<dbReference type="VEuPathDB" id="FungiDB:H310_10402"/>